<reference evidence="2 3" key="1">
    <citation type="submission" date="2016-10" db="EMBL/GenBank/DDBJ databases">
        <authorList>
            <person name="de Groot N.N."/>
        </authorList>
    </citation>
    <scope>NUCLEOTIDE SEQUENCE [LARGE SCALE GENOMIC DNA]</scope>
    <source>
        <strain evidence="2 3">DSM 23553</strain>
    </source>
</reference>
<name>A0A1H5JXF9_9FLAO</name>
<gene>
    <name evidence="2" type="ORF">SAMN04488034_101891</name>
</gene>
<dbReference type="AlphaFoldDB" id="A0A1H5JXF9"/>
<evidence type="ECO:0008006" key="4">
    <source>
        <dbReference type="Google" id="ProtNLM"/>
    </source>
</evidence>
<keyword evidence="3" id="KW-1185">Reference proteome</keyword>
<protein>
    <recommendedName>
        <fullName evidence="4">Glucosyl transferase GtrII</fullName>
    </recommendedName>
</protein>
<feature type="transmembrane region" description="Helical" evidence="1">
    <location>
        <begin position="174"/>
        <end position="191"/>
    </location>
</feature>
<dbReference type="OrthoDB" id="1081881at2"/>
<keyword evidence="1" id="KW-0472">Membrane</keyword>
<feature type="transmembrane region" description="Helical" evidence="1">
    <location>
        <begin position="254"/>
        <end position="287"/>
    </location>
</feature>
<feature type="transmembrane region" description="Helical" evidence="1">
    <location>
        <begin position="340"/>
        <end position="361"/>
    </location>
</feature>
<dbReference type="Pfam" id="PF19528">
    <property type="entry name" value="DUF6056"/>
    <property type="match status" value="1"/>
</dbReference>
<feature type="transmembrane region" description="Helical" evidence="1">
    <location>
        <begin position="117"/>
        <end position="133"/>
    </location>
</feature>
<feature type="transmembrane region" description="Helical" evidence="1">
    <location>
        <begin position="308"/>
        <end position="328"/>
    </location>
</feature>
<evidence type="ECO:0000313" key="3">
    <source>
        <dbReference type="Proteomes" id="UP000199448"/>
    </source>
</evidence>
<organism evidence="2 3">
    <name type="scientific">Salinimicrobium catena</name>
    <dbReference type="NCBI Taxonomy" id="390640"/>
    <lineage>
        <taxon>Bacteria</taxon>
        <taxon>Pseudomonadati</taxon>
        <taxon>Bacteroidota</taxon>
        <taxon>Flavobacteriia</taxon>
        <taxon>Flavobacteriales</taxon>
        <taxon>Flavobacteriaceae</taxon>
        <taxon>Salinimicrobium</taxon>
    </lineage>
</organism>
<evidence type="ECO:0000313" key="2">
    <source>
        <dbReference type="EMBL" id="SEE57024.1"/>
    </source>
</evidence>
<feature type="transmembrane region" description="Helical" evidence="1">
    <location>
        <begin position="222"/>
        <end position="242"/>
    </location>
</feature>
<feature type="transmembrane region" description="Helical" evidence="1">
    <location>
        <begin position="139"/>
        <end position="162"/>
    </location>
</feature>
<evidence type="ECO:0000256" key="1">
    <source>
        <dbReference type="SAM" id="Phobius"/>
    </source>
</evidence>
<dbReference type="RefSeq" id="WP_093112083.1">
    <property type="nucleotide sequence ID" value="NZ_FNGG01000001.1"/>
</dbReference>
<keyword evidence="1" id="KW-1133">Transmembrane helix</keyword>
<keyword evidence="1" id="KW-0812">Transmembrane</keyword>
<feature type="transmembrane region" description="Helical" evidence="1">
    <location>
        <begin position="197"/>
        <end position="213"/>
    </location>
</feature>
<dbReference type="InterPro" id="IPR045691">
    <property type="entry name" value="DUF6056"/>
</dbReference>
<sequence>MKKLYNLINQKSEILIFTATAIVLLPFIILSFYNHPASDDFCYTNYIRDNEFWAAQVKHYFIWTGRFTATFLLTIDPIELNDLSSYQLLPVALFILFCASILIFVKSFFPKISLSDRLLLSFLILFLYIYYIPDTAEAFYWRAGSLTYQLASVLTLLLFATIKQLQRLQSTFKRSYLTVLACLLSIMAIGLNETSMVIIFVVVILWTTGWFLARKSKRLEMTVILFIIIAATAIVILAPGNAVRMAEKPQKFQFLFSLVGAVKITLVNLLRWIPMTVLLLALFSPLFDRMSRRVRNRYDLSWINLRHLGFCAIFLFCFIVLCFFPSFWSQGGRPPYRTINVIYLLYIVGSFFLTILFFSYLQNRKKTIPQIPKKIQLTLFIIVLSIVIIKPNNIKEAYSDLFTGTAFHYDQEMKKRYKILEKCSSRSCTVPALKNKPRTILSSDLSGNPEHESFYYNSCIADHFGIEKVFLPKNETSHGELH</sequence>
<dbReference type="STRING" id="390640.SAMN04488034_101891"/>
<dbReference type="EMBL" id="FNUG01000001">
    <property type="protein sequence ID" value="SEE57024.1"/>
    <property type="molecule type" value="Genomic_DNA"/>
</dbReference>
<accession>A0A1H5JXF9</accession>
<feature type="transmembrane region" description="Helical" evidence="1">
    <location>
        <begin position="12"/>
        <end position="33"/>
    </location>
</feature>
<dbReference type="Proteomes" id="UP000199448">
    <property type="component" value="Unassembled WGS sequence"/>
</dbReference>
<feature type="transmembrane region" description="Helical" evidence="1">
    <location>
        <begin position="86"/>
        <end position="105"/>
    </location>
</feature>
<proteinExistence type="predicted"/>